<feature type="domain" description="Protein kinase" evidence="7">
    <location>
        <begin position="29"/>
        <end position="379"/>
    </location>
</feature>
<dbReference type="GO" id="GO:0005829">
    <property type="term" value="C:cytosol"/>
    <property type="evidence" value="ECO:0007669"/>
    <property type="project" value="TreeGrafter"/>
</dbReference>
<dbReference type="PROSITE" id="PS00107">
    <property type="entry name" value="PROTEIN_KINASE_ATP"/>
    <property type="match status" value="1"/>
</dbReference>
<evidence type="ECO:0000256" key="4">
    <source>
        <dbReference type="ARBA" id="ARBA00022777"/>
    </source>
</evidence>
<dbReference type="GO" id="GO:0004674">
    <property type="term" value="F:protein serine/threonine kinase activity"/>
    <property type="evidence" value="ECO:0007669"/>
    <property type="project" value="UniProtKB-EC"/>
</dbReference>
<dbReference type="GO" id="GO:0000422">
    <property type="term" value="P:autophagy of mitochondrion"/>
    <property type="evidence" value="ECO:0007669"/>
    <property type="project" value="TreeGrafter"/>
</dbReference>
<evidence type="ECO:0000256" key="1">
    <source>
        <dbReference type="ARBA" id="ARBA00012513"/>
    </source>
</evidence>
<accession>A0A8H7ZS38</accession>
<evidence type="ECO:0000256" key="3">
    <source>
        <dbReference type="ARBA" id="ARBA00022741"/>
    </source>
</evidence>
<dbReference type="AlphaFoldDB" id="A0A8H7ZS38"/>
<dbReference type="Gene3D" id="1.10.510.10">
    <property type="entry name" value="Transferase(Phosphotransferase) domain 1"/>
    <property type="match status" value="1"/>
</dbReference>
<dbReference type="EMBL" id="JAEFCI010008743">
    <property type="protein sequence ID" value="KAG5458275.1"/>
    <property type="molecule type" value="Genomic_DNA"/>
</dbReference>
<feature type="non-terminal residue" evidence="8">
    <location>
        <position position="506"/>
    </location>
</feature>
<sequence length="506" mass="55694">MANVQPVAEAPHPLRGAQLATQTIIIGDYEVGREIGRGSFATVYKGHHIATRVPVAVKSVQRSKLTKKLLESLESEIAILKAVRHEHIVELVDCKVGQLWPCGGVYGGVNGGIEHVLCTRLTVTLAESGITHTSGDGILLSGRSLKLHQEKGRYSRNRPLSERAAGRLVGAATSDDLGYASWLSHPKHPHVVVPNLLLLPAPFIHSSQSPHDRVMACLPYLKLADFGFARFLPSHSLAETLCGSPLYMAPEILRYEKYDATADLWSVGAVLFEMVVAKPPFRAQNHVELLRRIERSNDKIRFPGEEKYDSHAQYRRKSSELAMATSPRQNSVQRPAHPESIRCGAGYISEEMKGLIRRLLRRNPVERASFEEFFSHVCVVGDIGFPREAHARGNLETDIGYISTSSPATTGVLRRAVSTRSAFPLPRRPPDDTNVGAFVSDLGPEGLRDDTPLEQRPTVQWRRFSAVSSLGRVRSGAARAPIVKSALTNSPFSTRVDAPEPRAWGM</sequence>
<dbReference type="OrthoDB" id="346907at2759"/>
<keyword evidence="9" id="KW-1185">Reference proteome</keyword>
<keyword evidence="3 6" id="KW-0547">Nucleotide-binding</keyword>
<keyword evidence="5 6" id="KW-0067">ATP-binding</keyword>
<dbReference type="GO" id="GO:0005524">
    <property type="term" value="F:ATP binding"/>
    <property type="evidence" value="ECO:0007669"/>
    <property type="project" value="UniProtKB-UniRule"/>
</dbReference>
<keyword evidence="4" id="KW-0418">Kinase</keyword>
<dbReference type="PANTHER" id="PTHR24348:SF22">
    <property type="entry name" value="NON-SPECIFIC SERINE_THREONINE PROTEIN KINASE"/>
    <property type="match status" value="1"/>
</dbReference>
<comment type="caution">
    <text evidence="8">The sequence shown here is derived from an EMBL/GenBank/DDBJ whole genome shotgun (WGS) entry which is preliminary data.</text>
</comment>
<gene>
    <name evidence="8" type="ORF">BJ554DRAFT_1530</name>
</gene>
<dbReference type="GO" id="GO:0034727">
    <property type="term" value="P:piecemeal microautophagy of the nucleus"/>
    <property type="evidence" value="ECO:0007669"/>
    <property type="project" value="TreeGrafter"/>
</dbReference>
<dbReference type="GO" id="GO:0042594">
    <property type="term" value="P:response to starvation"/>
    <property type="evidence" value="ECO:0007669"/>
    <property type="project" value="TreeGrafter"/>
</dbReference>
<dbReference type="GO" id="GO:0034045">
    <property type="term" value="C:phagophore assembly site membrane"/>
    <property type="evidence" value="ECO:0007669"/>
    <property type="project" value="TreeGrafter"/>
</dbReference>
<evidence type="ECO:0000313" key="8">
    <source>
        <dbReference type="EMBL" id="KAG5458275.1"/>
    </source>
</evidence>
<dbReference type="Proteomes" id="UP000673691">
    <property type="component" value="Unassembled WGS sequence"/>
</dbReference>
<dbReference type="GO" id="GO:0061709">
    <property type="term" value="P:reticulophagy"/>
    <property type="evidence" value="ECO:0007669"/>
    <property type="project" value="TreeGrafter"/>
</dbReference>
<dbReference type="Gene3D" id="3.30.200.20">
    <property type="entry name" value="Phosphorylase Kinase, domain 1"/>
    <property type="match status" value="1"/>
</dbReference>
<dbReference type="SUPFAM" id="SSF56112">
    <property type="entry name" value="Protein kinase-like (PK-like)"/>
    <property type="match status" value="2"/>
</dbReference>
<dbReference type="Pfam" id="PF00069">
    <property type="entry name" value="Pkinase"/>
    <property type="match status" value="2"/>
</dbReference>
<dbReference type="InterPro" id="IPR017441">
    <property type="entry name" value="Protein_kinase_ATP_BS"/>
</dbReference>
<dbReference type="InterPro" id="IPR000719">
    <property type="entry name" value="Prot_kinase_dom"/>
</dbReference>
<dbReference type="GO" id="GO:0005776">
    <property type="term" value="C:autophagosome"/>
    <property type="evidence" value="ECO:0007669"/>
    <property type="project" value="TreeGrafter"/>
</dbReference>
<reference evidence="8 9" key="1">
    <citation type="journal article" name="Sci. Rep.">
        <title>Genome-scale phylogenetic analyses confirm Olpidium as the closest living zoosporic fungus to the non-flagellated, terrestrial fungi.</title>
        <authorList>
            <person name="Chang Y."/>
            <person name="Rochon D."/>
            <person name="Sekimoto S."/>
            <person name="Wang Y."/>
            <person name="Chovatia M."/>
            <person name="Sandor L."/>
            <person name="Salamov A."/>
            <person name="Grigoriev I.V."/>
            <person name="Stajich J.E."/>
            <person name="Spatafora J.W."/>
        </authorList>
    </citation>
    <scope>NUCLEOTIDE SEQUENCE [LARGE SCALE GENOMIC DNA]</scope>
    <source>
        <strain evidence="8">S191</strain>
    </source>
</reference>
<dbReference type="GO" id="GO:0010506">
    <property type="term" value="P:regulation of autophagy"/>
    <property type="evidence" value="ECO:0007669"/>
    <property type="project" value="InterPro"/>
</dbReference>
<protein>
    <recommendedName>
        <fullName evidence="1">non-specific serine/threonine protein kinase</fullName>
        <ecNumber evidence="1">2.7.11.1</ecNumber>
    </recommendedName>
</protein>
<evidence type="ECO:0000256" key="6">
    <source>
        <dbReference type="PROSITE-ProRule" id="PRU10141"/>
    </source>
</evidence>
<dbReference type="InterPro" id="IPR045269">
    <property type="entry name" value="Atg1-like"/>
</dbReference>
<feature type="binding site" evidence="6">
    <location>
        <position position="58"/>
    </location>
    <ligand>
        <name>ATP</name>
        <dbReference type="ChEBI" id="CHEBI:30616"/>
    </ligand>
</feature>
<evidence type="ECO:0000313" key="9">
    <source>
        <dbReference type="Proteomes" id="UP000673691"/>
    </source>
</evidence>
<dbReference type="EC" id="2.7.11.1" evidence="1"/>
<evidence type="ECO:0000256" key="2">
    <source>
        <dbReference type="ARBA" id="ARBA00022679"/>
    </source>
</evidence>
<organism evidence="8 9">
    <name type="scientific">Olpidium bornovanus</name>
    <dbReference type="NCBI Taxonomy" id="278681"/>
    <lineage>
        <taxon>Eukaryota</taxon>
        <taxon>Fungi</taxon>
        <taxon>Fungi incertae sedis</taxon>
        <taxon>Olpidiomycota</taxon>
        <taxon>Olpidiomycotina</taxon>
        <taxon>Olpidiomycetes</taxon>
        <taxon>Olpidiales</taxon>
        <taxon>Olpidiaceae</taxon>
        <taxon>Olpidium</taxon>
    </lineage>
</organism>
<evidence type="ECO:0000259" key="7">
    <source>
        <dbReference type="PROSITE" id="PS50011"/>
    </source>
</evidence>
<dbReference type="InterPro" id="IPR011009">
    <property type="entry name" value="Kinase-like_dom_sf"/>
</dbReference>
<dbReference type="PANTHER" id="PTHR24348">
    <property type="entry name" value="SERINE/THREONINE-PROTEIN KINASE UNC-51-RELATED"/>
    <property type="match status" value="1"/>
</dbReference>
<proteinExistence type="predicted"/>
<dbReference type="GO" id="GO:0000045">
    <property type="term" value="P:autophagosome assembly"/>
    <property type="evidence" value="ECO:0007669"/>
    <property type="project" value="TreeGrafter"/>
</dbReference>
<evidence type="ECO:0000256" key="5">
    <source>
        <dbReference type="ARBA" id="ARBA00022840"/>
    </source>
</evidence>
<keyword evidence="2" id="KW-0808">Transferase</keyword>
<name>A0A8H7ZS38_9FUNG</name>
<dbReference type="PROSITE" id="PS50011">
    <property type="entry name" value="PROTEIN_KINASE_DOM"/>
    <property type="match status" value="1"/>
</dbReference>